<evidence type="ECO:0000313" key="2">
    <source>
        <dbReference type="EMBL" id="TSB34779.1"/>
    </source>
</evidence>
<dbReference type="InterPro" id="IPR029063">
    <property type="entry name" value="SAM-dependent_MTases_sf"/>
</dbReference>
<dbReference type="RefSeq" id="WP_143943458.1">
    <property type="nucleotide sequence ID" value="NZ_VKLS01000331.1"/>
</dbReference>
<dbReference type="SUPFAM" id="SSF53335">
    <property type="entry name" value="S-adenosyl-L-methionine-dependent methyltransferases"/>
    <property type="match status" value="1"/>
</dbReference>
<name>A0A553Z010_9ACTN</name>
<dbReference type="AlphaFoldDB" id="A0A553Z010"/>
<reference evidence="2 3" key="1">
    <citation type="submission" date="2019-07" db="EMBL/GenBank/DDBJ databases">
        <title>Draft genome for Streptomyces benahoarensis MZ03-48.</title>
        <authorList>
            <person name="Gonzalez-Pimentel J.L."/>
        </authorList>
    </citation>
    <scope>NUCLEOTIDE SEQUENCE [LARGE SCALE GENOMIC DNA]</scope>
    <source>
        <strain evidence="2 3">MZ03-48</strain>
    </source>
</reference>
<evidence type="ECO:0000313" key="3">
    <source>
        <dbReference type="Proteomes" id="UP000320888"/>
    </source>
</evidence>
<sequence length="280" mass="29309">MTESELTELTEPTGRTGPGAAPGSAAPVGACHRAAPRPHARTAVPEVRPVRRRAPDGPGAVDPPGVRAAGRRARCVDAAVQAYVARHPEATVVALGEGLGTGYWRLDNGRLHWLSVLSPETAAVRRMLLPDGARRRTVVRPAYGFGWLDAVGEPSRGVIVTAPGLLMRQAPGEVRALLAACAERLPGGALVFDALPRRAAAVARRYPALSAGPLPGAVRWSLDRGQLAALTAVHPAIASVRELPPPGGRLALPGAAGGYGQRFPVLRAWTPVVCEVRFAR</sequence>
<dbReference type="PANTHER" id="PTHR43619">
    <property type="entry name" value="S-ADENOSYL-L-METHIONINE-DEPENDENT METHYLTRANSFERASE YKTD-RELATED"/>
    <property type="match status" value="1"/>
</dbReference>
<protein>
    <submittedName>
        <fullName evidence="2">Class I SAM-dependent methyltransferase</fullName>
    </submittedName>
</protein>
<dbReference type="GO" id="GO:0032259">
    <property type="term" value="P:methylation"/>
    <property type="evidence" value="ECO:0007669"/>
    <property type="project" value="UniProtKB-KW"/>
</dbReference>
<feature type="compositionally biased region" description="Low complexity" evidence="1">
    <location>
        <begin position="9"/>
        <end position="33"/>
    </location>
</feature>
<dbReference type="EMBL" id="VKLS01000331">
    <property type="protein sequence ID" value="TSB34779.1"/>
    <property type="molecule type" value="Genomic_DNA"/>
</dbReference>
<keyword evidence="2" id="KW-0489">Methyltransferase</keyword>
<dbReference type="Proteomes" id="UP000320888">
    <property type="component" value="Unassembled WGS sequence"/>
</dbReference>
<gene>
    <name evidence="2" type="ORF">FNZ23_21700</name>
</gene>
<dbReference type="Gene3D" id="3.40.50.150">
    <property type="entry name" value="Vaccinia Virus protein VP39"/>
    <property type="match status" value="1"/>
</dbReference>
<evidence type="ECO:0000256" key="1">
    <source>
        <dbReference type="SAM" id="MobiDB-lite"/>
    </source>
</evidence>
<accession>A0A553Z010</accession>
<dbReference type="GO" id="GO:0008168">
    <property type="term" value="F:methyltransferase activity"/>
    <property type="evidence" value="ECO:0007669"/>
    <property type="project" value="UniProtKB-KW"/>
</dbReference>
<dbReference type="PANTHER" id="PTHR43619:SF2">
    <property type="entry name" value="S-ADENOSYL-L-METHIONINE-DEPENDENT METHYLTRANSFERASES SUPERFAMILY PROTEIN"/>
    <property type="match status" value="1"/>
</dbReference>
<organism evidence="2 3">
    <name type="scientific">Streptomyces benahoarensis</name>
    <dbReference type="NCBI Taxonomy" id="2595054"/>
    <lineage>
        <taxon>Bacteria</taxon>
        <taxon>Bacillati</taxon>
        <taxon>Actinomycetota</taxon>
        <taxon>Actinomycetes</taxon>
        <taxon>Kitasatosporales</taxon>
        <taxon>Streptomycetaceae</taxon>
        <taxon>Streptomyces</taxon>
    </lineage>
</organism>
<feature type="region of interest" description="Disordered" evidence="1">
    <location>
        <begin position="1"/>
        <end position="43"/>
    </location>
</feature>
<proteinExistence type="predicted"/>
<comment type="caution">
    <text evidence="2">The sequence shown here is derived from an EMBL/GenBank/DDBJ whole genome shotgun (WGS) entry which is preliminary data.</text>
</comment>
<keyword evidence="3" id="KW-1185">Reference proteome</keyword>
<keyword evidence="2" id="KW-0808">Transferase</keyword>
<dbReference type="OrthoDB" id="9800233at2"/>